<evidence type="ECO:0000313" key="1">
    <source>
        <dbReference type="EMBL" id="GAH89784.1"/>
    </source>
</evidence>
<feature type="non-terminal residue" evidence="1">
    <location>
        <position position="1"/>
    </location>
</feature>
<proteinExistence type="predicted"/>
<accession>X1KI22</accession>
<comment type="caution">
    <text evidence="1">The sequence shown here is derived from an EMBL/GenBank/DDBJ whole genome shotgun (WGS) entry which is preliminary data.</text>
</comment>
<gene>
    <name evidence="1" type="ORF">S03H2_56995</name>
</gene>
<organism evidence="1">
    <name type="scientific">marine sediment metagenome</name>
    <dbReference type="NCBI Taxonomy" id="412755"/>
    <lineage>
        <taxon>unclassified sequences</taxon>
        <taxon>metagenomes</taxon>
        <taxon>ecological metagenomes</taxon>
    </lineage>
</organism>
<protein>
    <submittedName>
        <fullName evidence="1">Uncharacterized protein</fullName>
    </submittedName>
</protein>
<reference evidence="1" key="1">
    <citation type="journal article" date="2014" name="Front. Microbiol.">
        <title>High frequency of phylogenetically diverse reductive dehalogenase-homologous genes in deep subseafloor sedimentary metagenomes.</title>
        <authorList>
            <person name="Kawai M."/>
            <person name="Futagami T."/>
            <person name="Toyoda A."/>
            <person name="Takaki Y."/>
            <person name="Nishi S."/>
            <person name="Hori S."/>
            <person name="Arai W."/>
            <person name="Tsubouchi T."/>
            <person name="Morono Y."/>
            <person name="Uchiyama I."/>
            <person name="Ito T."/>
            <person name="Fujiyama A."/>
            <person name="Inagaki F."/>
            <person name="Takami H."/>
        </authorList>
    </citation>
    <scope>NUCLEOTIDE SEQUENCE</scope>
    <source>
        <strain evidence="1">Expedition CK06-06</strain>
    </source>
</reference>
<name>X1KI22_9ZZZZ</name>
<sequence>FFLNDKQQQIVENALSLADENKFVIPAKAGTKAAKRAAALTHIAQYFLNDSKFNSRT</sequence>
<dbReference type="EMBL" id="BARU01036503">
    <property type="protein sequence ID" value="GAH89784.1"/>
    <property type="molecule type" value="Genomic_DNA"/>
</dbReference>
<dbReference type="AlphaFoldDB" id="X1KI22"/>